<dbReference type="STRING" id="1194695.A0A5A7T771"/>
<evidence type="ECO:0000313" key="8">
    <source>
        <dbReference type="Proteomes" id="UP000321393"/>
    </source>
</evidence>
<evidence type="ECO:0000256" key="3">
    <source>
        <dbReference type="ARBA" id="ARBA00023027"/>
    </source>
</evidence>
<organism evidence="6 8">
    <name type="scientific">Cucumis melo var. makuwa</name>
    <name type="common">Oriental melon</name>
    <dbReference type="NCBI Taxonomy" id="1194695"/>
    <lineage>
        <taxon>Eukaryota</taxon>
        <taxon>Viridiplantae</taxon>
        <taxon>Streptophyta</taxon>
        <taxon>Embryophyta</taxon>
        <taxon>Tracheophyta</taxon>
        <taxon>Spermatophyta</taxon>
        <taxon>Magnoliopsida</taxon>
        <taxon>eudicotyledons</taxon>
        <taxon>Gunneridae</taxon>
        <taxon>Pentapetalae</taxon>
        <taxon>rosids</taxon>
        <taxon>fabids</taxon>
        <taxon>Cucurbitales</taxon>
        <taxon>Cucurbitaceae</taxon>
        <taxon>Benincaseae</taxon>
        <taxon>Cucumis</taxon>
    </lineage>
</organism>
<dbReference type="Proteomes" id="UP000321947">
    <property type="component" value="Unassembled WGS sequence"/>
</dbReference>
<sequence length="160" mass="18800">MSFDSFISFRGEDTRNTFTGHLYKELVGLGITTFMDDKKLLIGDSLSEKLIKAIENSDSFIVVLSENYASSKWCLRELAKIIDCTDEQKHRVLLPVFYHVNPRDVRRQSGCFENSFRLHEELLRELDHMERDKYMEEVQQWRRAFTKVGDLTGVVVTKDW</sequence>
<dbReference type="Pfam" id="PF01582">
    <property type="entry name" value="TIR"/>
    <property type="match status" value="1"/>
</dbReference>
<dbReference type="Proteomes" id="UP000321393">
    <property type="component" value="Unassembled WGS sequence"/>
</dbReference>
<proteinExistence type="predicted"/>
<dbReference type="SUPFAM" id="SSF52200">
    <property type="entry name" value="Toll/Interleukin receptor TIR domain"/>
    <property type="match status" value="1"/>
</dbReference>
<dbReference type="InterPro" id="IPR035897">
    <property type="entry name" value="Toll_tir_struct_dom_sf"/>
</dbReference>
<dbReference type="EC" id="3.2.2.6" evidence="1"/>
<comment type="caution">
    <text evidence="6">The sequence shown here is derived from an EMBL/GenBank/DDBJ whole genome shotgun (WGS) entry which is preliminary data.</text>
</comment>
<dbReference type="Gene3D" id="3.40.50.10140">
    <property type="entry name" value="Toll/interleukin-1 receptor homology (TIR) domain"/>
    <property type="match status" value="1"/>
</dbReference>
<dbReference type="SMART" id="SM00255">
    <property type="entry name" value="TIR"/>
    <property type="match status" value="1"/>
</dbReference>
<dbReference type="GO" id="GO:0061809">
    <property type="term" value="F:NAD+ nucleosidase activity, cyclic ADP-ribose generating"/>
    <property type="evidence" value="ECO:0007669"/>
    <property type="project" value="UniProtKB-EC"/>
</dbReference>
<dbReference type="OrthoDB" id="6160824at2759"/>
<comment type="catalytic activity">
    <reaction evidence="4">
        <text>NAD(+) + H2O = ADP-D-ribose + nicotinamide + H(+)</text>
        <dbReference type="Rhea" id="RHEA:16301"/>
        <dbReference type="ChEBI" id="CHEBI:15377"/>
        <dbReference type="ChEBI" id="CHEBI:15378"/>
        <dbReference type="ChEBI" id="CHEBI:17154"/>
        <dbReference type="ChEBI" id="CHEBI:57540"/>
        <dbReference type="ChEBI" id="CHEBI:57967"/>
        <dbReference type="EC" id="3.2.2.6"/>
    </reaction>
    <physiologicalReaction direction="left-to-right" evidence="4">
        <dbReference type="Rhea" id="RHEA:16302"/>
    </physiologicalReaction>
</comment>
<evidence type="ECO:0000256" key="1">
    <source>
        <dbReference type="ARBA" id="ARBA00011982"/>
    </source>
</evidence>
<dbReference type="InterPro" id="IPR000157">
    <property type="entry name" value="TIR_dom"/>
</dbReference>
<name>A0A5A7T771_CUCMM</name>
<dbReference type="AlphaFoldDB" id="A0A5A7T771"/>
<protein>
    <recommendedName>
        <fullName evidence="1">ADP-ribosyl cyclase/cyclic ADP-ribose hydrolase</fullName>
        <ecNumber evidence="1">3.2.2.6</ecNumber>
    </recommendedName>
</protein>
<evidence type="ECO:0000259" key="5">
    <source>
        <dbReference type="PROSITE" id="PS50104"/>
    </source>
</evidence>
<gene>
    <name evidence="7" type="ORF">E5676_scaffold169G001170</name>
    <name evidence="6" type="ORF">E6C27_scaffold64G001210</name>
</gene>
<evidence type="ECO:0000313" key="9">
    <source>
        <dbReference type="Proteomes" id="UP000321947"/>
    </source>
</evidence>
<dbReference type="GO" id="GO:0007165">
    <property type="term" value="P:signal transduction"/>
    <property type="evidence" value="ECO:0007669"/>
    <property type="project" value="InterPro"/>
</dbReference>
<evidence type="ECO:0000256" key="4">
    <source>
        <dbReference type="ARBA" id="ARBA00047304"/>
    </source>
</evidence>
<dbReference type="FunFam" id="3.40.50.10140:FF:000007">
    <property type="entry name" value="Disease resistance protein (TIR-NBS-LRR class)"/>
    <property type="match status" value="1"/>
</dbReference>
<keyword evidence="2" id="KW-0378">Hydrolase</keyword>
<evidence type="ECO:0000313" key="7">
    <source>
        <dbReference type="EMBL" id="TYK00507.1"/>
    </source>
</evidence>
<evidence type="ECO:0000256" key="2">
    <source>
        <dbReference type="ARBA" id="ARBA00022801"/>
    </source>
</evidence>
<accession>A0A5A7T771</accession>
<dbReference type="EMBL" id="SSTE01018412">
    <property type="protein sequence ID" value="KAA0039324.1"/>
    <property type="molecule type" value="Genomic_DNA"/>
</dbReference>
<keyword evidence="3" id="KW-0520">NAD</keyword>
<feature type="domain" description="TIR" evidence="5">
    <location>
        <begin position="1"/>
        <end position="160"/>
    </location>
</feature>
<dbReference type="PROSITE" id="PS50104">
    <property type="entry name" value="TIR"/>
    <property type="match status" value="1"/>
</dbReference>
<reference evidence="8 9" key="1">
    <citation type="submission" date="2019-08" db="EMBL/GenBank/DDBJ databases">
        <title>Draft genome sequences of two oriental melons (Cucumis melo L. var makuwa).</title>
        <authorList>
            <person name="Kwon S.-Y."/>
        </authorList>
    </citation>
    <scope>NUCLEOTIDE SEQUENCE [LARGE SCALE GENOMIC DNA]</scope>
    <source>
        <strain evidence="9">cv. Chang Bougi</strain>
        <strain evidence="8">cv. SW 3</strain>
        <tissue evidence="6">Leaf</tissue>
    </source>
</reference>
<evidence type="ECO:0000313" key="6">
    <source>
        <dbReference type="EMBL" id="KAA0039324.1"/>
    </source>
</evidence>
<dbReference type="PANTHER" id="PTHR32009">
    <property type="entry name" value="TMV RESISTANCE PROTEIN N-LIKE"/>
    <property type="match status" value="1"/>
</dbReference>
<dbReference type="PANTHER" id="PTHR32009:SF39">
    <property type="entry name" value="TIR DOMAIN-CONTAINING PROTEIN"/>
    <property type="match status" value="1"/>
</dbReference>
<dbReference type="EMBL" id="SSTD01016718">
    <property type="protein sequence ID" value="TYK00507.1"/>
    <property type="molecule type" value="Genomic_DNA"/>
</dbReference>